<gene>
    <name evidence="2" type="ORF">E0H75_16505</name>
</gene>
<comment type="caution">
    <text evidence="2">The sequence shown here is derived from an EMBL/GenBank/DDBJ whole genome shotgun (WGS) entry which is preliminary data.</text>
</comment>
<dbReference type="Gene3D" id="1.10.10.10">
    <property type="entry name" value="Winged helix-like DNA-binding domain superfamily/Winged helix DNA-binding domain"/>
    <property type="match status" value="1"/>
</dbReference>
<feature type="domain" description="HTH arsR-type" evidence="1">
    <location>
        <begin position="11"/>
        <end position="103"/>
    </location>
</feature>
<dbReference type="RefSeq" id="WP_131514422.1">
    <property type="nucleotide sequence ID" value="NZ_SJKD01000003.1"/>
</dbReference>
<dbReference type="CDD" id="cd00090">
    <property type="entry name" value="HTH_ARSR"/>
    <property type="match status" value="1"/>
</dbReference>
<dbReference type="OrthoDB" id="7945987at2"/>
<evidence type="ECO:0000313" key="3">
    <source>
        <dbReference type="Proteomes" id="UP000293342"/>
    </source>
</evidence>
<dbReference type="Pfam" id="PF12840">
    <property type="entry name" value="HTH_20"/>
    <property type="match status" value="1"/>
</dbReference>
<dbReference type="Proteomes" id="UP000293342">
    <property type="component" value="Unassembled WGS sequence"/>
</dbReference>
<dbReference type="SUPFAM" id="SSF46785">
    <property type="entry name" value="Winged helix' DNA-binding domain"/>
    <property type="match status" value="1"/>
</dbReference>
<sequence length="179" mass="20040">MTDQELRLDAATLRVLAHPMRLTLLRHLRQHGPATARQLAAQYAIDSGAASYHLRRLGEGGLIEEDVERGNRRDRWWRARTAVSVHHPSGAEDDRAYVRAAVLAYSDQLRRVADDVALLSDEWLAASTFSDYTLRLKPAGLEEVKRELKAVLDRHRSDDGTPISVQLQAFPVQEPANGA</sequence>
<evidence type="ECO:0000259" key="1">
    <source>
        <dbReference type="SMART" id="SM00418"/>
    </source>
</evidence>
<dbReference type="AlphaFoldDB" id="A0A4R0K4M3"/>
<dbReference type="InterPro" id="IPR001845">
    <property type="entry name" value="HTH_ArsR_DNA-bd_dom"/>
</dbReference>
<organism evidence="2 3">
    <name type="scientific">Kribbella capetownensis</name>
    <dbReference type="NCBI Taxonomy" id="1572659"/>
    <lineage>
        <taxon>Bacteria</taxon>
        <taxon>Bacillati</taxon>
        <taxon>Actinomycetota</taxon>
        <taxon>Actinomycetes</taxon>
        <taxon>Propionibacteriales</taxon>
        <taxon>Kribbellaceae</taxon>
        <taxon>Kribbella</taxon>
    </lineage>
</organism>
<reference evidence="2 3" key="1">
    <citation type="submission" date="2019-02" db="EMBL/GenBank/DDBJ databases">
        <title>Kribbella capetownensis sp. nov. and Kribbella speibonae sp. nov., isolated from soil.</title>
        <authorList>
            <person name="Curtis S.M."/>
            <person name="Norton I."/>
            <person name="Everest G.J."/>
            <person name="Meyers P.R."/>
        </authorList>
    </citation>
    <scope>NUCLEOTIDE SEQUENCE [LARGE SCALE GENOMIC DNA]</scope>
    <source>
        <strain evidence="2 3">YM53</strain>
    </source>
</reference>
<dbReference type="InterPro" id="IPR036388">
    <property type="entry name" value="WH-like_DNA-bd_sf"/>
</dbReference>
<dbReference type="GO" id="GO:0003700">
    <property type="term" value="F:DNA-binding transcription factor activity"/>
    <property type="evidence" value="ECO:0007669"/>
    <property type="project" value="InterPro"/>
</dbReference>
<name>A0A4R0K4M3_9ACTN</name>
<dbReference type="InterPro" id="IPR011991">
    <property type="entry name" value="ArsR-like_HTH"/>
</dbReference>
<dbReference type="SMART" id="SM00418">
    <property type="entry name" value="HTH_ARSR"/>
    <property type="match status" value="1"/>
</dbReference>
<accession>A0A4R0K4M3</accession>
<dbReference type="InterPro" id="IPR036390">
    <property type="entry name" value="WH_DNA-bd_sf"/>
</dbReference>
<keyword evidence="3" id="KW-1185">Reference proteome</keyword>
<dbReference type="EMBL" id="SJKD01000003">
    <property type="protein sequence ID" value="TCC49905.1"/>
    <property type="molecule type" value="Genomic_DNA"/>
</dbReference>
<protein>
    <submittedName>
        <fullName evidence="2">ArsR family transcriptional regulator</fullName>
    </submittedName>
</protein>
<proteinExistence type="predicted"/>
<evidence type="ECO:0000313" key="2">
    <source>
        <dbReference type="EMBL" id="TCC49905.1"/>
    </source>
</evidence>